<comment type="caution">
    <text evidence="2">The sequence shown here is derived from an EMBL/GenBank/DDBJ whole genome shotgun (WGS) entry which is preliminary data.</text>
</comment>
<feature type="region of interest" description="Disordered" evidence="1">
    <location>
        <begin position="49"/>
        <end position="70"/>
    </location>
</feature>
<evidence type="ECO:0000313" key="3">
    <source>
        <dbReference type="Proteomes" id="UP000322899"/>
    </source>
</evidence>
<dbReference type="EMBL" id="VLTO01000006">
    <property type="protein sequence ID" value="KAA0176739.1"/>
    <property type="molecule type" value="Genomic_DNA"/>
</dbReference>
<proteinExistence type="predicted"/>
<name>A0A5A8EGP7_CAFRO</name>
<organism evidence="2 3">
    <name type="scientific">Cafeteria roenbergensis</name>
    <name type="common">Marine flagellate</name>
    <dbReference type="NCBI Taxonomy" id="33653"/>
    <lineage>
        <taxon>Eukaryota</taxon>
        <taxon>Sar</taxon>
        <taxon>Stramenopiles</taxon>
        <taxon>Bigyra</taxon>
        <taxon>Opalozoa</taxon>
        <taxon>Bicosoecida</taxon>
        <taxon>Cafeteriaceae</taxon>
        <taxon>Cafeteria</taxon>
    </lineage>
</organism>
<sequence length="70" mass="7491">MRIADLLELFRPQSARLKATVKTTRVTSRPDAASSGLLVESPISSARLASSLTEPGSEVDNSFTDRSAMP</sequence>
<protein>
    <submittedName>
        <fullName evidence="2">Uncharacterized protein</fullName>
    </submittedName>
</protein>
<gene>
    <name evidence="2" type="ORF">FNF27_01561</name>
</gene>
<dbReference type="AlphaFoldDB" id="A0A5A8EGP7"/>
<evidence type="ECO:0000313" key="2">
    <source>
        <dbReference type="EMBL" id="KAA0176739.1"/>
    </source>
</evidence>
<dbReference type="Proteomes" id="UP000322899">
    <property type="component" value="Unassembled WGS sequence"/>
</dbReference>
<reference evidence="2 3" key="1">
    <citation type="submission" date="2019-07" db="EMBL/GenBank/DDBJ databases">
        <title>Genomes of Cafeteria roenbergensis.</title>
        <authorList>
            <person name="Fischer M.G."/>
            <person name="Hackl T."/>
            <person name="Roman M."/>
        </authorList>
    </citation>
    <scope>NUCLEOTIDE SEQUENCE [LARGE SCALE GENOMIC DNA]</scope>
    <source>
        <strain evidence="2 3">E4-10P</strain>
    </source>
</reference>
<accession>A0A5A8EGP7</accession>
<evidence type="ECO:0000256" key="1">
    <source>
        <dbReference type="SAM" id="MobiDB-lite"/>
    </source>
</evidence>